<gene>
    <name evidence="1" type="ORF">AJ79_00190</name>
</gene>
<organism evidence="1 2">
    <name type="scientific">Helicocarpus griseus UAMH5409</name>
    <dbReference type="NCBI Taxonomy" id="1447875"/>
    <lineage>
        <taxon>Eukaryota</taxon>
        <taxon>Fungi</taxon>
        <taxon>Dikarya</taxon>
        <taxon>Ascomycota</taxon>
        <taxon>Pezizomycotina</taxon>
        <taxon>Eurotiomycetes</taxon>
        <taxon>Eurotiomycetidae</taxon>
        <taxon>Onygenales</taxon>
        <taxon>Ajellomycetaceae</taxon>
        <taxon>Helicocarpus</taxon>
    </lineage>
</organism>
<name>A0A2B7YDU6_9EURO</name>
<protein>
    <submittedName>
        <fullName evidence="1">Uncharacterized protein</fullName>
    </submittedName>
</protein>
<reference evidence="1 2" key="1">
    <citation type="submission" date="2017-10" db="EMBL/GenBank/DDBJ databases">
        <title>Comparative genomics in systemic dimorphic fungi from Ajellomycetaceae.</title>
        <authorList>
            <person name="Munoz J.F."/>
            <person name="Mcewen J.G."/>
            <person name="Clay O.K."/>
            <person name="Cuomo C.A."/>
        </authorList>
    </citation>
    <scope>NUCLEOTIDE SEQUENCE [LARGE SCALE GENOMIC DNA]</scope>
    <source>
        <strain evidence="1 2">UAMH5409</strain>
    </source>
</reference>
<dbReference type="STRING" id="1447875.A0A2B7YDU6"/>
<comment type="caution">
    <text evidence="1">The sequence shown here is derived from an EMBL/GenBank/DDBJ whole genome shotgun (WGS) entry which is preliminary data.</text>
</comment>
<dbReference type="EMBL" id="PDNB01000002">
    <property type="protein sequence ID" value="PGH18777.1"/>
    <property type="molecule type" value="Genomic_DNA"/>
</dbReference>
<keyword evidence="2" id="KW-1185">Reference proteome</keyword>
<sequence length="458" mass="48712">MTRRSFMLNPLVYTPCESETQLVFIVSTDNVIRTLDASSGDLIHERIVAKPHPQDALYCTGIAENIGIMGTPTIDPATDIAYFYAKSYIPGYRLENETSAIFNGVYYFYAVDINTLEDVPGFPILVDGLPAENYPRKIFIGGRILQRTSLVQVGEFVYAGFGGLCDQFNYTGTILGVDVVANFVTQAGPESGFTLDWTSWHAGGAGGVWQSGMSIASDGENIYFVTDNGGSSPNHKRPSTGTSPLDLLSETAVKMSVSSTRPLQLAGYFQPYDYLDDDGFDLGSGGFTILPNSTFYTPAHRQLAVAAGKSGKIYIIPLDSLGGYGNGVNNTDAVVQVIQALPLQEGASFSSGIYGGVGAYPFTSDAGVAGGYIYAAAVAQPLIAYELRQTPSGDDVEFVSAGQSVEISLNKPGVGVPTITTALDKETGGEKKGSGIVWLTDPGAGLRAWYAIPDEEKS</sequence>
<dbReference type="Proteomes" id="UP000223968">
    <property type="component" value="Unassembled WGS sequence"/>
</dbReference>
<accession>A0A2B7YDU6</accession>
<proteinExistence type="predicted"/>
<evidence type="ECO:0000313" key="2">
    <source>
        <dbReference type="Proteomes" id="UP000223968"/>
    </source>
</evidence>
<dbReference type="AlphaFoldDB" id="A0A2B7YDU6"/>
<evidence type="ECO:0000313" key="1">
    <source>
        <dbReference type="EMBL" id="PGH18777.1"/>
    </source>
</evidence>
<dbReference type="OrthoDB" id="5985073at2759"/>